<comment type="caution">
    <text evidence="2">The sequence shown here is derived from an EMBL/GenBank/DDBJ whole genome shotgun (WGS) entry which is preliminary data.</text>
</comment>
<proteinExistence type="predicted"/>
<accession>I1DSR8</accession>
<dbReference type="RefSeq" id="WP_008217554.1">
    <property type="nucleotide sequence ID" value="NZ_BAFK01000001.1"/>
</dbReference>
<dbReference type="EMBL" id="BAFK01000001">
    <property type="protein sequence ID" value="GAB57096.1"/>
    <property type="molecule type" value="Genomic_DNA"/>
</dbReference>
<reference evidence="2 3" key="1">
    <citation type="journal article" date="2012" name="J. Bacteriol.">
        <title>Genome Sequence of the Protease-Producing Bacterium Rheinheimera nanhaiensis E407-8T, Isolated from Deep-Sea Sediment of the South China Sea.</title>
        <authorList>
            <person name="Zhang X.-Y."/>
            <person name="Zhang Y.-J."/>
            <person name="Qin Q.-L."/>
            <person name="Xie B.-B."/>
            <person name="Chen X.-L."/>
            <person name="Zhou B.-C."/>
            <person name="Zhang Y.-Z."/>
        </authorList>
    </citation>
    <scope>NUCLEOTIDE SEQUENCE [LARGE SCALE GENOMIC DNA]</scope>
    <source>
        <strain evidence="2 3">E407-8</strain>
    </source>
</reference>
<dbReference type="OrthoDB" id="4217949at2"/>
<evidence type="ECO:0000313" key="3">
    <source>
        <dbReference type="Proteomes" id="UP000004374"/>
    </source>
</evidence>
<protein>
    <recommendedName>
        <fullName evidence="1">Novel STAND NTPase 5 domain-containing protein</fullName>
    </recommendedName>
</protein>
<keyword evidence="3" id="KW-1185">Reference proteome</keyword>
<dbReference type="InterPro" id="IPR057574">
    <property type="entry name" value="nSTAND_NTPase5_dom"/>
</dbReference>
<organism evidence="2 3">
    <name type="scientific">Rheinheimera nanhaiensis E407-8</name>
    <dbReference type="NCBI Taxonomy" id="562729"/>
    <lineage>
        <taxon>Bacteria</taxon>
        <taxon>Pseudomonadati</taxon>
        <taxon>Pseudomonadota</taxon>
        <taxon>Gammaproteobacteria</taxon>
        <taxon>Chromatiales</taxon>
        <taxon>Chromatiaceae</taxon>
        <taxon>Rheinheimera</taxon>
    </lineage>
</organism>
<gene>
    <name evidence="2" type="ORF">RNAN_0059</name>
</gene>
<feature type="domain" description="Novel STAND NTPase 5" evidence="1">
    <location>
        <begin position="326"/>
        <end position="438"/>
    </location>
</feature>
<name>I1DSR8_9GAMM</name>
<evidence type="ECO:0000313" key="2">
    <source>
        <dbReference type="EMBL" id="GAB57096.1"/>
    </source>
</evidence>
<dbReference type="AlphaFoldDB" id="I1DSR8"/>
<evidence type="ECO:0000259" key="1">
    <source>
        <dbReference type="Pfam" id="PF25199"/>
    </source>
</evidence>
<sequence>MINIIDKEFNKSVEIIKSCILSSGLIPILGSGFTRNCEAKNAKVPDGKQLKEIMIRTLIKSSADENLIAALKDSDLKKVSKSYLKHSKKELIIQDLTSYFTEVKLDKLKKDFINNDWKYIYTLNIDDAIERENKKIKKVLPYKKLQHRIRDHHLLYKIHGCATEEITYSESDSLIFSDAQYIRSLTKNESILNALKNDISESNIIYIGCSLDREIDIIHAVSGAKEDKSVSSKRIFFTRQTPDTITLDSLEDYNINTVIIVNDFDEIYKIVNTAFNSEDFDDKIDFENFKSSNIFTVEKDKNKNINFLLQNFDNNSELIRFGVPYYISKRSITPDVINSINKNNVTIIKGRRFSGKSLLLKTITIHVKDRNVYYIPSDSSISSEDIDKLTRLSNSVVLIDSNVVSYEEAYTLRKEIKALKNNNVSILIACNPTEVDVSNVFLTPEFEDNFFELRNSLDDHETSDINRNLSLLGIIEWKRKQTILNNTYNSSIHYPYIRADFLHFKEDIQNNELKLLLILAVLDKVYISISRHLGFGNSESAALAKKFNPLLEIIETDRSERNHKSKFKIVVNSKVWLFNAINGFSIKNGAEKTKNIIIELISEFYRNIDLNPIAKKVIMFDTINQFFFRREGAGKLLIGLYSDLESILSNDPDYWLQRAKAMDRILKDQPSLMNAIDYAKKAFFDSTRDKTTMNAEFTIANLYGKLCFTTNYSNIDFIKEALFWYNSSISKYNFNQNYVNSLLDNTVKNKGHLHKLMKNILSTSMPFTGESKQHFNNILQFLKSNKND</sequence>
<dbReference type="Pfam" id="PF25199">
    <property type="entry name" value="nSTAND_NTPase5"/>
    <property type="match status" value="1"/>
</dbReference>
<dbReference type="Proteomes" id="UP000004374">
    <property type="component" value="Unassembled WGS sequence"/>
</dbReference>
<dbReference type="Pfam" id="PF13289">
    <property type="entry name" value="SIR2_2"/>
    <property type="match status" value="1"/>
</dbReference>